<comment type="caution">
    <text evidence="3">The sequence shown here is derived from an EMBL/GenBank/DDBJ whole genome shotgun (WGS) entry which is preliminary data.</text>
</comment>
<evidence type="ECO:0000313" key="3">
    <source>
        <dbReference type="EMBL" id="KAA1260433.1"/>
    </source>
</evidence>
<evidence type="ECO:0000259" key="1">
    <source>
        <dbReference type="Pfam" id="PF04168"/>
    </source>
</evidence>
<dbReference type="SUPFAM" id="SSF56059">
    <property type="entry name" value="Glutathione synthetase ATP-binding domain-like"/>
    <property type="match status" value="1"/>
</dbReference>
<dbReference type="InterPro" id="IPR007296">
    <property type="entry name" value="DUF403"/>
</dbReference>
<proteinExistence type="predicted"/>
<dbReference type="InterPro" id="IPR051680">
    <property type="entry name" value="ATP-dep_Glu-Cys_Ligase-2"/>
</dbReference>
<keyword evidence="4" id="KW-1185">Reference proteome</keyword>
<dbReference type="Pfam" id="PF04168">
    <property type="entry name" value="Alpha-E"/>
    <property type="match status" value="1"/>
</dbReference>
<gene>
    <name evidence="3" type="ORF">LF1_29730</name>
</gene>
<evidence type="ECO:0000313" key="4">
    <source>
        <dbReference type="Proteomes" id="UP000322699"/>
    </source>
</evidence>
<dbReference type="PANTHER" id="PTHR34595">
    <property type="entry name" value="BLR5612 PROTEIN"/>
    <property type="match status" value="1"/>
</dbReference>
<dbReference type="OrthoDB" id="9803842at2"/>
<feature type="domain" description="DUF403" evidence="1">
    <location>
        <begin position="498"/>
        <end position="817"/>
    </location>
</feature>
<dbReference type="EMBL" id="VRLW01000001">
    <property type="protein sequence ID" value="KAA1260433.1"/>
    <property type="molecule type" value="Genomic_DNA"/>
</dbReference>
<dbReference type="InterPro" id="IPR025841">
    <property type="entry name" value="CP_ATPgrasp_2"/>
</dbReference>
<dbReference type="AlphaFoldDB" id="A0A5B1CM54"/>
<dbReference type="Gene3D" id="3.40.50.11290">
    <property type="match status" value="1"/>
</dbReference>
<organism evidence="3 4">
    <name type="scientific">Rubripirellula obstinata</name>
    <dbReference type="NCBI Taxonomy" id="406547"/>
    <lineage>
        <taxon>Bacteria</taxon>
        <taxon>Pseudomonadati</taxon>
        <taxon>Planctomycetota</taxon>
        <taxon>Planctomycetia</taxon>
        <taxon>Pirellulales</taxon>
        <taxon>Pirellulaceae</taxon>
        <taxon>Rubripirellula</taxon>
    </lineage>
</organism>
<evidence type="ECO:0000259" key="2">
    <source>
        <dbReference type="Pfam" id="PF14403"/>
    </source>
</evidence>
<dbReference type="Pfam" id="PF14403">
    <property type="entry name" value="CP_ATPgrasp_2"/>
    <property type="match status" value="1"/>
</dbReference>
<accession>A0A5B1CM54</accession>
<name>A0A5B1CM54_9BACT</name>
<reference evidence="3 4" key="1">
    <citation type="submission" date="2019-08" db="EMBL/GenBank/DDBJ databases">
        <title>Deep-cultivation of Planctomycetes and their phenomic and genomic characterization uncovers novel biology.</title>
        <authorList>
            <person name="Wiegand S."/>
            <person name="Jogler M."/>
            <person name="Boedeker C."/>
            <person name="Pinto D."/>
            <person name="Vollmers J."/>
            <person name="Rivas-Marin E."/>
            <person name="Kohn T."/>
            <person name="Peeters S.H."/>
            <person name="Heuer A."/>
            <person name="Rast P."/>
            <person name="Oberbeckmann S."/>
            <person name="Bunk B."/>
            <person name="Jeske O."/>
            <person name="Meyerdierks A."/>
            <person name="Storesund J.E."/>
            <person name="Kallscheuer N."/>
            <person name="Luecker S."/>
            <person name="Lage O.M."/>
            <person name="Pohl T."/>
            <person name="Merkel B.J."/>
            <person name="Hornburger P."/>
            <person name="Mueller R.-W."/>
            <person name="Bruemmer F."/>
            <person name="Labrenz M."/>
            <person name="Spormann A.M."/>
            <person name="Op Den Camp H."/>
            <person name="Overmann J."/>
            <person name="Amann R."/>
            <person name="Jetten M.S.M."/>
            <person name="Mascher T."/>
            <person name="Medema M.H."/>
            <person name="Devos D.P."/>
            <person name="Kaster A.-K."/>
            <person name="Ovreas L."/>
            <person name="Rohde M."/>
            <person name="Galperin M.Y."/>
            <person name="Jogler C."/>
        </authorList>
    </citation>
    <scope>NUCLEOTIDE SEQUENCE [LARGE SCALE GENOMIC DNA]</scope>
    <source>
        <strain evidence="3 4">LF1</strain>
    </source>
</reference>
<dbReference type="Proteomes" id="UP000322699">
    <property type="component" value="Unassembled WGS sequence"/>
</dbReference>
<feature type="domain" description="Circularly permuted ATP-grasp type 2" evidence="2">
    <location>
        <begin position="73"/>
        <end position="448"/>
    </location>
</feature>
<sequence length="853" mass="93871">MPSGDQYDECRAADGTVRPAWKSLISSLDDLGPAGISKASHEIERLVRESGANFQFADIIKRSARPWKLAAIPLVLDAQKWQLLEAGLQQRVRLLEAILGDLLGEQKLLKAKVLPAELLSANHNYYRVYHELPQTKLRLDVTATDLARDKDGTWWVTGDRTRAPSGLGYALENRIITSRVFQKLLRGNNVVRVASFFSALRQHLNSLAAGSPENPRVAILTPGQHSYRYIEDAYLARYLGYTMVQGRDLAVRGGKLNLKTLGGLLPIDVLCRHISDRKSDPLELNPSSQQGATGLLQTIRSGNVAVANSIGSTLAQMPALMPFLPAASKFLFGEEPSLPSIGTYWCGGQSERAFVLEHLDELILRPAFYVSSEPPISPDEMTAAEKSDLVDQIKAQPHNFVAQHRPSRSSTPVWHEGKLESWHVALRSFQVQTADGVEVMPGGLARVSPDPRTLDQSPTSGRLGLDCWIANDKPVDHEVTLLKQSHAPINLVRGGAEMPSRVGESLFWLGRSAERSESIARLLRATLIRIAGETQLEDIVELPRMVAALAALGQLEPDHAIAGLGEKLPSLEKVLPESLFDAEKLGGLLAGIRDMGEKAMSVHDRVSLDAYRIIKKIGDHLVRDNHSDATDIAAVINRLDGIITDLQAFSGLVIESMTRTHGWRFLQLGRRIERAYQTAELLSAMLVNPIEDESPVLESVLQTTDSMMTYRSRYLLQMQPTAVIDLLVNDETNPRSIMYQLLMIDQHVRELPSDHHEVGLGPDEKMARKLLHCVTMDDPAELSHANARGVRVSLNELLTKLTNELPDLSDAITARYLIHTGATVELTGRIDPIASRPGSAGSGAIIPKLPNVE</sequence>
<dbReference type="RefSeq" id="WP_068258023.1">
    <property type="nucleotide sequence ID" value="NZ_LWSK01000002.1"/>
</dbReference>
<dbReference type="PANTHER" id="PTHR34595:SF2">
    <property type="entry name" value="BLR2978 PROTEIN"/>
    <property type="match status" value="1"/>
</dbReference>
<protein>
    <submittedName>
        <fullName evidence="3">Uncharacterized protein</fullName>
    </submittedName>
</protein>
<dbReference type="Gene3D" id="3.30.1490.270">
    <property type="match status" value="1"/>
</dbReference>